<dbReference type="GO" id="GO:0009252">
    <property type="term" value="P:peptidoglycan biosynthetic process"/>
    <property type="evidence" value="ECO:0007669"/>
    <property type="project" value="UniProtKB-KW"/>
</dbReference>
<evidence type="ECO:0000256" key="4">
    <source>
        <dbReference type="ARBA" id="ARBA00022960"/>
    </source>
</evidence>
<dbReference type="SUPFAM" id="SSF141523">
    <property type="entry name" value="L,D-transpeptidase catalytic domain-like"/>
    <property type="match status" value="1"/>
</dbReference>
<dbReference type="GO" id="GO:0008360">
    <property type="term" value="P:regulation of cell shape"/>
    <property type="evidence" value="ECO:0007669"/>
    <property type="project" value="UniProtKB-UniRule"/>
</dbReference>
<proteinExistence type="inferred from homology"/>
<evidence type="ECO:0000259" key="9">
    <source>
        <dbReference type="PROSITE" id="PS52029"/>
    </source>
</evidence>
<comment type="pathway">
    <text evidence="1 7">Cell wall biogenesis; peptidoglycan biosynthesis.</text>
</comment>
<feature type="active site" description="Proton donor/acceptor" evidence="7">
    <location>
        <position position="134"/>
    </location>
</feature>
<feature type="domain" description="L,D-TPase catalytic" evidence="9">
    <location>
        <begin position="42"/>
        <end position="173"/>
    </location>
</feature>
<dbReference type="PROSITE" id="PS52029">
    <property type="entry name" value="LD_TPASE"/>
    <property type="match status" value="1"/>
</dbReference>
<feature type="chain" id="PRO_5041641076" description="L,D-TPase catalytic domain-containing protein" evidence="8">
    <location>
        <begin position="24"/>
        <end position="245"/>
    </location>
</feature>
<evidence type="ECO:0000256" key="3">
    <source>
        <dbReference type="ARBA" id="ARBA00022679"/>
    </source>
</evidence>
<evidence type="ECO:0000313" key="10">
    <source>
        <dbReference type="EMBL" id="EDU61939.1"/>
    </source>
</evidence>
<feature type="signal peptide" evidence="8">
    <location>
        <begin position="1"/>
        <end position="23"/>
    </location>
</feature>
<evidence type="ECO:0000256" key="6">
    <source>
        <dbReference type="ARBA" id="ARBA00023316"/>
    </source>
</evidence>
<dbReference type="PANTHER" id="PTHR36699">
    <property type="entry name" value="LD-TRANSPEPTIDASE"/>
    <property type="match status" value="1"/>
</dbReference>
<dbReference type="InterPro" id="IPR038063">
    <property type="entry name" value="Transpep_catalytic_dom"/>
</dbReference>
<keyword evidence="3" id="KW-0808">Transferase</keyword>
<reference evidence="11" key="1">
    <citation type="submission" date="2008-04" db="EMBL/GenBank/DDBJ databases">
        <title>Draft genome sequence of Providencia stuartii (ATCC 25827).</title>
        <authorList>
            <person name="Sudarsanam P."/>
            <person name="Ley R."/>
            <person name="Guruge J."/>
            <person name="Turnbaugh P.J."/>
            <person name="Mahowald M."/>
            <person name="Liep D."/>
            <person name="Gordon J."/>
        </authorList>
    </citation>
    <scope>NUCLEOTIDE SEQUENCE [LARGE SCALE GENOMIC DNA]</scope>
    <source>
        <strain evidence="11">ATCC 25827</strain>
    </source>
</reference>
<protein>
    <recommendedName>
        <fullName evidence="9">L,D-TPase catalytic domain-containing protein</fullName>
    </recommendedName>
</protein>
<organism evidence="10 11">
    <name type="scientific">Providencia stuartii ATCC 25827</name>
    <dbReference type="NCBI Taxonomy" id="471874"/>
    <lineage>
        <taxon>Bacteria</taxon>
        <taxon>Pseudomonadati</taxon>
        <taxon>Pseudomonadota</taxon>
        <taxon>Gammaproteobacteria</taxon>
        <taxon>Enterobacterales</taxon>
        <taxon>Morganellaceae</taxon>
        <taxon>Providencia</taxon>
    </lineage>
</organism>
<dbReference type="GO" id="GO:0004180">
    <property type="term" value="F:carboxypeptidase activity"/>
    <property type="evidence" value="ECO:0007669"/>
    <property type="project" value="UniProtKB-ARBA"/>
</dbReference>
<reference evidence="11" key="2">
    <citation type="submission" date="2008-04" db="EMBL/GenBank/DDBJ databases">
        <title>Draft genome sequence of Providencia stuartii(ATCC 25827).</title>
        <authorList>
            <person name="Sudarsanam P."/>
            <person name="Ley R."/>
            <person name="Guruge J."/>
            <person name="Turnbaugh P.J."/>
            <person name="Mahowald M."/>
            <person name="Liep D."/>
            <person name="Gordon J."/>
        </authorList>
    </citation>
    <scope>NUCLEOTIDE SEQUENCE [LARGE SCALE GENOMIC DNA]</scope>
    <source>
        <strain evidence="11">ATCC 25827</strain>
    </source>
</reference>
<accession>A0AA86Z0B8</accession>
<evidence type="ECO:0000256" key="5">
    <source>
        <dbReference type="ARBA" id="ARBA00022984"/>
    </source>
</evidence>
<dbReference type="GO" id="GO:0071555">
    <property type="term" value="P:cell wall organization"/>
    <property type="evidence" value="ECO:0007669"/>
    <property type="project" value="UniProtKB-UniRule"/>
</dbReference>
<evidence type="ECO:0000256" key="7">
    <source>
        <dbReference type="PROSITE-ProRule" id="PRU01373"/>
    </source>
</evidence>
<dbReference type="GO" id="GO:0016740">
    <property type="term" value="F:transferase activity"/>
    <property type="evidence" value="ECO:0007669"/>
    <property type="project" value="UniProtKB-KW"/>
</dbReference>
<keyword evidence="4 7" id="KW-0133">Cell shape</keyword>
<sequence>MNKNILISFIFNLFFLQITVAEANNHSFLLNSKTTNQQNSAIFIQIFKQEGVLELYQKAPNGKYNLSKTYPICKFSGGLGPKKREGDLKSPEGFYQITASQLNPNSRYYRSINLGFPNEYDRAQGYEGNYLMIHGDCVSVGCYAMTDKYMSEIYQTVESAFKSGQNTIDVSIYPFRMTKENMLIHRNSSHYAFWQQLKPAYDYFQDAGKPAQISVTSGKYAVNSLPERSDTLLRLRSQYTLAEVK</sequence>
<dbReference type="EMBL" id="ABJD02000001">
    <property type="protein sequence ID" value="EDU61939.1"/>
    <property type="molecule type" value="Genomic_DNA"/>
</dbReference>
<comment type="caution">
    <text evidence="10">The sequence shown here is derived from an EMBL/GenBank/DDBJ whole genome shotgun (WGS) entry which is preliminary data.</text>
</comment>
<dbReference type="RefSeq" id="WP_004923220.1">
    <property type="nucleotide sequence ID" value="NZ_DS607668.1"/>
</dbReference>
<gene>
    <name evidence="10" type="ORF">PROSTU_00030</name>
</gene>
<evidence type="ECO:0000256" key="1">
    <source>
        <dbReference type="ARBA" id="ARBA00004752"/>
    </source>
</evidence>
<comment type="similarity">
    <text evidence="2">Belongs to the YkuD family.</text>
</comment>
<name>A0AA86Z0B8_PROST</name>
<evidence type="ECO:0000313" key="11">
    <source>
        <dbReference type="Proteomes" id="UP000004506"/>
    </source>
</evidence>
<feature type="active site" description="Nucleophile" evidence="7">
    <location>
        <position position="142"/>
    </location>
</feature>
<dbReference type="AlphaFoldDB" id="A0AA86Z0B8"/>
<dbReference type="PANTHER" id="PTHR36699:SF1">
    <property type="entry name" value="L,D-TRANSPEPTIDASE YAFK-RELATED"/>
    <property type="match status" value="1"/>
</dbReference>
<evidence type="ECO:0000256" key="2">
    <source>
        <dbReference type="ARBA" id="ARBA00005992"/>
    </source>
</evidence>
<keyword evidence="8" id="KW-0732">Signal</keyword>
<dbReference type="InterPro" id="IPR005490">
    <property type="entry name" value="LD_TPept_cat_dom"/>
</dbReference>
<reference evidence="10 11" key="3">
    <citation type="submission" date="2008-05" db="EMBL/GenBank/DDBJ databases">
        <authorList>
            <person name="Fulton L."/>
            <person name="Clifton S."/>
            <person name="Fulton B."/>
            <person name="Xu J."/>
            <person name="Minx P."/>
            <person name="Pepin K.H."/>
            <person name="Johnson M."/>
            <person name="Thiruvilangam P."/>
            <person name="Bhonagiri V."/>
            <person name="Nash W.E."/>
            <person name="Mardis E.R."/>
            <person name="Wilson R.K."/>
        </authorList>
    </citation>
    <scope>NUCLEOTIDE SEQUENCE [LARGE SCALE GENOMIC DNA]</scope>
    <source>
        <strain evidence="10 11">ATCC 25827</strain>
    </source>
</reference>
<keyword evidence="5 7" id="KW-0573">Peptidoglycan synthesis</keyword>
<dbReference type="Proteomes" id="UP000004506">
    <property type="component" value="Unassembled WGS sequence"/>
</dbReference>
<dbReference type="Pfam" id="PF03734">
    <property type="entry name" value="YkuD"/>
    <property type="match status" value="1"/>
</dbReference>
<dbReference type="CDD" id="cd16913">
    <property type="entry name" value="YkuD_like"/>
    <property type="match status" value="1"/>
</dbReference>
<evidence type="ECO:0000256" key="8">
    <source>
        <dbReference type="SAM" id="SignalP"/>
    </source>
</evidence>
<keyword evidence="6 7" id="KW-0961">Cell wall biogenesis/degradation</keyword>